<sequence>MLLKNENASIRLDFVSYEFPETEYGMDEYDKNWLQLRCTWVDEDGYTHKDSNACLLAQELAGMNAGLKVLAAGIKDRYDCDFISSDLSLFAWAEGELFRVYISFYLPNTMDGDDTAELNCTLTGPELKALIEDLDQACARFPERK</sequence>
<protein>
    <submittedName>
        <fullName evidence="1">Uncharacterized protein</fullName>
    </submittedName>
</protein>
<accession>A0A923MHC5</accession>
<organism evidence="1 2">
    <name type="scientific">Dysosmobacter segnis</name>
    <dbReference type="NCBI Taxonomy" id="2763042"/>
    <lineage>
        <taxon>Bacteria</taxon>
        <taxon>Bacillati</taxon>
        <taxon>Bacillota</taxon>
        <taxon>Clostridia</taxon>
        <taxon>Eubacteriales</taxon>
        <taxon>Oscillospiraceae</taxon>
        <taxon>Dysosmobacter</taxon>
    </lineage>
</organism>
<gene>
    <name evidence="1" type="ORF">H8Z83_10265</name>
</gene>
<evidence type="ECO:0000313" key="2">
    <source>
        <dbReference type="Proteomes" id="UP000620327"/>
    </source>
</evidence>
<dbReference type="Proteomes" id="UP000620327">
    <property type="component" value="Unassembled WGS sequence"/>
</dbReference>
<dbReference type="InterPro" id="IPR056510">
    <property type="entry name" value="WapI"/>
</dbReference>
<evidence type="ECO:0000313" key="1">
    <source>
        <dbReference type="EMBL" id="MBC5770700.1"/>
    </source>
</evidence>
<dbReference type="Pfam" id="PF24716">
    <property type="entry name" value="WapI"/>
    <property type="match status" value="1"/>
</dbReference>
<dbReference type="EMBL" id="JACOQI010000009">
    <property type="protein sequence ID" value="MBC5770700.1"/>
    <property type="molecule type" value="Genomic_DNA"/>
</dbReference>
<proteinExistence type="predicted"/>
<comment type="caution">
    <text evidence="1">The sequence shown here is derived from an EMBL/GenBank/DDBJ whole genome shotgun (WGS) entry which is preliminary data.</text>
</comment>
<name>A0A923MHC5_9FIRM</name>
<dbReference type="RefSeq" id="WP_187014946.1">
    <property type="nucleotide sequence ID" value="NZ_JACOQI010000009.1"/>
</dbReference>
<dbReference type="AlphaFoldDB" id="A0A923MHC5"/>
<keyword evidence="2" id="KW-1185">Reference proteome</keyword>
<reference evidence="1" key="1">
    <citation type="submission" date="2020-08" db="EMBL/GenBank/DDBJ databases">
        <title>Genome public.</title>
        <authorList>
            <person name="Liu C."/>
            <person name="Sun Q."/>
        </authorList>
    </citation>
    <scope>NUCLEOTIDE SEQUENCE</scope>
    <source>
        <strain evidence="1">BX15</strain>
    </source>
</reference>